<dbReference type="EMBL" id="BAABFO010000006">
    <property type="protein sequence ID" value="GAA4329407.1"/>
    <property type="molecule type" value="Genomic_DNA"/>
</dbReference>
<organism evidence="2 3">
    <name type="scientific">Pigmentiphaga soli</name>
    <dbReference type="NCBI Taxonomy" id="1007095"/>
    <lineage>
        <taxon>Bacteria</taxon>
        <taxon>Pseudomonadati</taxon>
        <taxon>Pseudomonadota</taxon>
        <taxon>Betaproteobacteria</taxon>
        <taxon>Burkholderiales</taxon>
        <taxon>Alcaligenaceae</taxon>
        <taxon>Pigmentiphaga</taxon>
    </lineage>
</organism>
<reference evidence="3" key="1">
    <citation type="journal article" date="2019" name="Int. J. Syst. Evol. Microbiol.">
        <title>The Global Catalogue of Microorganisms (GCM) 10K type strain sequencing project: providing services to taxonomists for standard genome sequencing and annotation.</title>
        <authorList>
            <consortium name="The Broad Institute Genomics Platform"/>
            <consortium name="The Broad Institute Genome Sequencing Center for Infectious Disease"/>
            <person name="Wu L."/>
            <person name="Ma J."/>
        </authorList>
    </citation>
    <scope>NUCLEOTIDE SEQUENCE [LARGE SCALE GENOMIC DNA]</scope>
    <source>
        <strain evidence="3">JCM 17666</strain>
    </source>
</reference>
<feature type="signal peptide" evidence="1">
    <location>
        <begin position="1"/>
        <end position="32"/>
    </location>
</feature>
<accession>A0ABP8GSR7</accession>
<proteinExistence type="predicted"/>
<dbReference type="Proteomes" id="UP001501671">
    <property type="component" value="Unassembled WGS sequence"/>
</dbReference>
<gene>
    <name evidence="2" type="ORF">GCM10023144_16140</name>
</gene>
<evidence type="ECO:0000313" key="3">
    <source>
        <dbReference type="Proteomes" id="UP001501671"/>
    </source>
</evidence>
<sequence length="152" mass="15822">MSTVFRNRKTACRPAWLLAAALFLPGAAPAQAAQGTASASASARAEQGGGATPEQLYQLALEARTVRDYPAMLSFLRRAAGAGEPEAQELLAGVLLAGPALYGRGLRADPCEAAHWAERAAEQGSPVGRHYALVLNGMRDLPQGRAACASNH</sequence>
<dbReference type="SUPFAM" id="SSF81901">
    <property type="entry name" value="HCP-like"/>
    <property type="match status" value="1"/>
</dbReference>
<name>A0ABP8GSR7_9BURK</name>
<dbReference type="Gene3D" id="1.25.40.10">
    <property type="entry name" value="Tetratricopeptide repeat domain"/>
    <property type="match status" value="1"/>
</dbReference>
<comment type="caution">
    <text evidence="2">The sequence shown here is derived from an EMBL/GenBank/DDBJ whole genome shotgun (WGS) entry which is preliminary data.</text>
</comment>
<evidence type="ECO:0000313" key="2">
    <source>
        <dbReference type="EMBL" id="GAA4329407.1"/>
    </source>
</evidence>
<dbReference type="RefSeq" id="WP_345248124.1">
    <property type="nucleotide sequence ID" value="NZ_BAABFO010000006.1"/>
</dbReference>
<dbReference type="InterPro" id="IPR011990">
    <property type="entry name" value="TPR-like_helical_dom_sf"/>
</dbReference>
<protein>
    <recommendedName>
        <fullName evidence="4">Sel1 repeat family protein</fullName>
    </recommendedName>
</protein>
<keyword evidence="3" id="KW-1185">Reference proteome</keyword>
<keyword evidence="1" id="KW-0732">Signal</keyword>
<evidence type="ECO:0008006" key="4">
    <source>
        <dbReference type="Google" id="ProtNLM"/>
    </source>
</evidence>
<feature type="chain" id="PRO_5047358255" description="Sel1 repeat family protein" evidence="1">
    <location>
        <begin position="33"/>
        <end position="152"/>
    </location>
</feature>
<evidence type="ECO:0000256" key="1">
    <source>
        <dbReference type="SAM" id="SignalP"/>
    </source>
</evidence>